<keyword evidence="2" id="KW-1185">Reference proteome</keyword>
<protein>
    <submittedName>
        <fullName evidence="1">Uncharacterized protein</fullName>
    </submittedName>
</protein>
<dbReference type="RefSeq" id="XP_014657501.1">
    <property type="nucleotide sequence ID" value="XM_014802015.1"/>
</dbReference>
<dbReference type="Proteomes" id="UP000053758">
    <property type="component" value="Unassembled WGS sequence"/>
</dbReference>
<accession>A0A081CD15</accession>
<organism evidence="1 2">
    <name type="scientific">Pseudozyma antarctica</name>
    <name type="common">Yeast</name>
    <name type="synonym">Candida antarctica</name>
    <dbReference type="NCBI Taxonomy" id="84753"/>
    <lineage>
        <taxon>Eukaryota</taxon>
        <taxon>Fungi</taxon>
        <taxon>Dikarya</taxon>
        <taxon>Basidiomycota</taxon>
        <taxon>Ustilaginomycotina</taxon>
        <taxon>Ustilaginomycetes</taxon>
        <taxon>Ustilaginales</taxon>
        <taxon>Ustilaginaceae</taxon>
        <taxon>Moesziomyces</taxon>
    </lineage>
</organism>
<sequence>MKVFAALYTFAVLAVVGVSAAFPPMPENVANGGEALRTLWAAASQGTFMNVLTHNMRSIQGPWTEFLTTEGEQIVNNYYREAFREKHNAAVLHGHSKFVRMAKFDITEPYRFQPNSDAYKSKVAATLISTFADRLAAAREAQLAKDIHRPPSFSN</sequence>
<proteinExistence type="predicted"/>
<name>A0A081CD15_PSEA2</name>
<dbReference type="EMBL" id="DF830072">
    <property type="protein sequence ID" value="GAK64561.1"/>
    <property type="molecule type" value="Genomic_DNA"/>
</dbReference>
<dbReference type="OrthoDB" id="10322999at2759"/>
<dbReference type="HOGENOM" id="CLU_1705002_0_0_1"/>
<gene>
    <name evidence="1" type="ORF">PAN0_005d2775</name>
</gene>
<dbReference type="GeneID" id="26303624"/>
<evidence type="ECO:0000313" key="2">
    <source>
        <dbReference type="Proteomes" id="UP000053758"/>
    </source>
</evidence>
<evidence type="ECO:0000313" key="1">
    <source>
        <dbReference type="EMBL" id="GAK64561.1"/>
    </source>
</evidence>
<dbReference type="AlphaFoldDB" id="A0A081CD15"/>
<reference evidence="2" key="1">
    <citation type="journal article" date="2014" name="Genome Announc.">
        <title>Draft Genome Sequence of the Yeast Pseudozyma antarctica Type Strain JCM10317, a Producer of the Glycolipid Biosurfactants, Mannosylerythritol Lipids.</title>
        <authorList>
            <person name="Saika A."/>
            <person name="Koike H."/>
            <person name="Hori T."/>
            <person name="Fukuoka T."/>
            <person name="Sato S."/>
            <person name="Habe H."/>
            <person name="Kitamoto D."/>
            <person name="Morita T."/>
        </authorList>
    </citation>
    <scope>NUCLEOTIDE SEQUENCE [LARGE SCALE GENOMIC DNA]</scope>
    <source>
        <strain evidence="2">JCM 10317</strain>
    </source>
</reference>